<evidence type="ECO:0000313" key="3">
    <source>
        <dbReference type="Proteomes" id="UP000185491"/>
    </source>
</evidence>
<dbReference type="KEGG" id="cpho:CPHO_02495"/>
<dbReference type="Pfam" id="PF11209">
    <property type="entry name" value="LmeA"/>
    <property type="match status" value="1"/>
</dbReference>
<dbReference type="EMBL" id="CP009249">
    <property type="protein sequence ID" value="APT93615.1"/>
    <property type="molecule type" value="Genomic_DNA"/>
</dbReference>
<keyword evidence="3" id="KW-1185">Reference proteome</keyword>
<evidence type="ECO:0008006" key="4">
    <source>
        <dbReference type="Google" id="ProtNLM"/>
    </source>
</evidence>
<dbReference type="AlphaFoldDB" id="A0A1L7D689"/>
<gene>
    <name evidence="2" type="ORF">CPHO_02495</name>
</gene>
<name>A0A1L7D689_9CORY</name>
<protein>
    <recommendedName>
        <fullName evidence="4">DUF2993 domain-containing protein</fullName>
    </recommendedName>
</protein>
<reference evidence="2 3" key="1">
    <citation type="submission" date="2014-08" db="EMBL/GenBank/DDBJ databases">
        <title>Complete genome sequence of Corynebacterium phocae M408/89/1(T)(=DSM 44612(T)), isolated from the common seal (Phoca vitulina).</title>
        <authorList>
            <person name="Ruckert C."/>
            <person name="Albersmeier A."/>
            <person name="Winkler A."/>
            <person name="Kalinowski J."/>
        </authorList>
    </citation>
    <scope>NUCLEOTIDE SEQUENCE [LARGE SCALE GENOMIC DNA]</scope>
    <source>
        <strain evidence="2 3">M408/89/1</strain>
    </source>
</reference>
<evidence type="ECO:0000313" key="2">
    <source>
        <dbReference type="EMBL" id="APT93615.1"/>
    </source>
</evidence>
<evidence type="ECO:0000256" key="1">
    <source>
        <dbReference type="SAM" id="MobiDB-lite"/>
    </source>
</evidence>
<dbReference type="STRING" id="161895.CPHO_02495"/>
<dbReference type="Proteomes" id="UP000185491">
    <property type="component" value="Chromosome"/>
</dbReference>
<sequence>MVAAVAGLSLVFLGDTAAAINAERQLAARTREASNLEATPATYIGGFPYLGALVTGQIPLVEVHALDVEVPELGLVNAATVLRDVDVSTAQVWSGDFSGASASTLSRSISLDGVALGRLLGMDDISISNPKNISPSGGQSAEAELTGTIPGDETPTTVEVSLRLEGAMFYMRPDTTDQRIAEAFSYQVDTRRLPLPARATKVSMRGGTISFEVQRREVTLRDRSLSPLEIDGHFDEAGRITGEQEPQ</sequence>
<proteinExistence type="predicted"/>
<dbReference type="InterPro" id="IPR021373">
    <property type="entry name" value="DUF2993"/>
</dbReference>
<accession>A0A1L7D689</accession>
<feature type="region of interest" description="Disordered" evidence="1">
    <location>
        <begin position="130"/>
        <end position="152"/>
    </location>
</feature>
<organism evidence="2 3">
    <name type="scientific">Corynebacterium phocae</name>
    <dbReference type="NCBI Taxonomy" id="161895"/>
    <lineage>
        <taxon>Bacteria</taxon>
        <taxon>Bacillati</taxon>
        <taxon>Actinomycetota</taxon>
        <taxon>Actinomycetes</taxon>
        <taxon>Mycobacteriales</taxon>
        <taxon>Corynebacteriaceae</taxon>
        <taxon>Corynebacterium</taxon>
    </lineage>
</organism>